<accession>A0ABP8NPR8</accession>
<evidence type="ECO:0000256" key="1">
    <source>
        <dbReference type="ARBA" id="ARBA00022801"/>
    </source>
</evidence>
<dbReference type="InterPro" id="IPR003010">
    <property type="entry name" value="C-N_Hydrolase"/>
</dbReference>
<dbReference type="GO" id="GO:0016787">
    <property type="term" value="F:hydrolase activity"/>
    <property type="evidence" value="ECO:0007669"/>
    <property type="project" value="UniProtKB-KW"/>
</dbReference>
<dbReference type="CDD" id="cd07197">
    <property type="entry name" value="nitrilase"/>
    <property type="match status" value="1"/>
</dbReference>
<evidence type="ECO:0000313" key="4">
    <source>
        <dbReference type="Proteomes" id="UP001501175"/>
    </source>
</evidence>
<keyword evidence="4" id="KW-1185">Reference proteome</keyword>
<keyword evidence="1 3" id="KW-0378">Hydrolase</keyword>
<organism evidence="3 4">
    <name type="scientific">Nibrella saemangeumensis</name>
    <dbReference type="NCBI Taxonomy" id="1084526"/>
    <lineage>
        <taxon>Bacteria</taxon>
        <taxon>Pseudomonadati</taxon>
        <taxon>Bacteroidota</taxon>
        <taxon>Cytophagia</taxon>
        <taxon>Cytophagales</taxon>
        <taxon>Spirosomataceae</taxon>
        <taxon>Nibrella</taxon>
    </lineage>
</organism>
<dbReference type="Proteomes" id="UP001501175">
    <property type="component" value="Unassembled WGS sequence"/>
</dbReference>
<evidence type="ECO:0000259" key="2">
    <source>
        <dbReference type="PROSITE" id="PS50263"/>
    </source>
</evidence>
<protein>
    <submittedName>
        <fullName evidence="3">Carbon-nitrogen hydrolase family protein</fullName>
    </submittedName>
</protein>
<dbReference type="PROSITE" id="PS50263">
    <property type="entry name" value="CN_HYDROLASE"/>
    <property type="match status" value="1"/>
</dbReference>
<comment type="caution">
    <text evidence="3">The sequence shown here is derived from an EMBL/GenBank/DDBJ whole genome shotgun (WGS) entry which is preliminary data.</text>
</comment>
<dbReference type="Gene3D" id="3.60.110.10">
    <property type="entry name" value="Carbon-nitrogen hydrolase"/>
    <property type="match status" value="1"/>
</dbReference>
<name>A0ABP8NPR8_9BACT</name>
<dbReference type="PANTHER" id="PTHR43674">
    <property type="entry name" value="NITRILASE C965.09-RELATED"/>
    <property type="match status" value="1"/>
</dbReference>
<sequence length="242" mass="25954">MKLCIAQTRPAKGDMPQNTVAHIRFIDLAIANGADLIIFPELSITGYEPELAAELATTPEDSRFDIFQQISDTRQVTIGIGVPTRTEQGICIGLVIFQPGQPRHLYSKKYLHPDEEPFFVSGETTTGLIGGNASIALAICYEISVPEHSENAHKQGAGVYIASVAKSVAGVEKAVDTLSHIASRYSMPVLMANCIGPCDNFEAGGKSAVWNSKGELAGQLSDTHEGILVFDTETQLVIPGRV</sequence>
<reference evidence="4" key="1">
    <citation type="journal article" date="2019" name="Int. J. Syst. Evol. Microbiol.">
        <title>The Global Catalogue of Microorganisms (GCM) 10K type strain sequencing project: providing services to taxonomists for standard genome sequencing and annotation.</title>
        <authorList>
            <consortium name="The Broad Institute Genomics Platform"/>
            <consortium name="The Broad Institute Genome Sequencing Center for Infectious Disease"/>
            <person name="Wu L."/>
            <person name="Ma J."/>
        </authorList>
    </citation>
    <scope>NUCLEOTIDE SEQUENCE [LARGE SCALE GENOMIC DNA]</scope>
    <source>
        <strain evidence="4">JCM 17927</strain>
    </source>
</reference>
<dbReference type="Pfam" id="PF00795">
    <property type="entry name" value="CN_hydrolase"/>
    <property type="match status" value="1"/>
</dbReference>
<dbReference type="RefSeq" id="WP_345249470.1">
    <property type="nucleotide sequence ID" value="NZ_BAABHD010000084.1"/>
</dbReference>
<evidence type="ECO:0000313" key="3">
    <source>
        <dbReference type="EMBL" id="GAA4469317.1"/>
    </source>
</evidence>
<proteinExistence type="predicted"/>
<feature type="domain" description="CN hydrolase" evidence="2">
    <location>
        <begin position="1"/>
        <end position="236"/>
    </location>
</feature>
<dbReference type="InterPro" id="IPR036526">
    <property type="entry name" value="C-N_Hydrolase_sf"/>
</dbReference>
<gene>
    <name evidence="3" type="ORF">GCM10023189_56180</name>
</gene>
<dbReference type="PANTHER" id="PTHR43674:SF2">
    <property type="entry name" value="BETA-UREIDOPROPIONASE"/>
    <property type="match status" value="1"/>
</dbReference>
<dbReference type="EMBL" id="BAABHD010000084">
    <property type="protein sequence ID" value="GAA4469317.1"/>
    <property type="molecule type" value="Genomic_DNA"/>
</dbReference>
<dbReference type="InterPro" id="IPR050345">
    <property type="entry name" value="Aliph_Amidase/BUP"/>
</dbReference>
<dbReference type="SUPFAM" id="SSF56317">
    <property type="entry name" value="Carbon-nitrogen hydrolase"/>
    <property type="match status" value="1"/>
</dbReference>